<gene>
    <name evidence="1" type="ORF">A2161_02420</name>
</gene>
<reference evidence="1 2" key="1">
    <citation type="journal article" date="2016" name="Nat. Commun.">
        <title>Thousands of microbial genomes shed light on interconnected biogeochemical processes in an aquifer system.</title>
        <authorList>
            <person name="Anantharaman K."/>
            <person name="Brown C.T."/>
            <person name="Hug L.A."/>
            <person name="Sharon I."/>
            <person name="Castelle C.J."/>
            <person name="Probst A.J."/>
            <person name="Thomas B.C."/>
            <person name="Singh A."/>
            <person name="Wilkins M.J."/>
            <person name="Karaoz U."/>
            <person name="Brodie E.L."/>
            <person name="Williams K.H."/>
            <person name="Hubbard S.S."/>
            <person name="Banfield J.F."/>
        </authorList>
    </citation>
    <scope>NUCLEOTIDE SEQUENCE [LARGE SCALE GENOMIC DNA]</scope>
</reference>
<dbReference type="EMBL" id="MGDD01000127">
    <property type="protein sequence ID" value="OGL46450.1"/>
    <property type="molecule type" value="Genomic_DNA"/>
</dbReference>
<comment type="caution">
    <text evidence="1">The sequence shown here is derived from an EMBL/GenBank/DDBJ whole genome shotgun (WGS) entry which is preliminary data.</text>
</comment>
<name>A0A1F7RYE3_9BACT</name>
<accession>A0A1F7RYE3</accession>
<evidence type="ECO:0000313" key="2">
    <source>
        <dbReference type="Proteomes" id="UP000179266"/>
    </source>
</evidence>
<evidence type="ECO:0000313" key="1">
    <source>
        <dbReference type="EMBL" id="OGL46450.1"/>
    </source>
</evidence>
<sequence>MEIIDQFLVEETWQEIAMYHAQKMISEGKRMAKLRPDLVGFMVEFSKDLSQDARELAMYIAYVIFRIFEKAGNGSKALSPEKIVKIYDENLDWIEKMTVIDDRFLARRIENQKEFHEKYVFQYVLQTLFENDDDSEDLYIGSEDDEPEISDEEKGYIFILLKTVIDSFSNMEEKSFDSA</sequence>
<dbReference type="Proteomes" id="UP000179266">
    <property type="component" value="Unassembled WGS sequence"/>
</dbReference>
<protein>
    <submittedName>
        <fullName evidence="1">Uncharacterized protein</fullName>
    </submittedName>
</protein>
<organism evidence="1 2">
    <name type="scientific">Candidatus Schekmanbacteria bacterium RBG_13_48_7</name>
    <dbReference type="NCBI Taxonomy" id="1817878"/>
    <lineage>
        <taxon>Bacteria</taxon>
        <taxon>Candidatus Schekmaniibacteriota</taxon>
    </lineage>
</organism>
<proteinExistence type="predicted"/>
<dbReference type="AlphaFoldDB" id="A0A1F7RYE3"/>